<keyword evidence="1" id="KW-1133">Transmembrane helix</keyword>
<dbReference type="RefSeq" id="WP_164351694.1">
    <property type="nucleotide sequence ID" value="NZ_JAABNT010000001.1"/>
</dbReference>
<keyword evidence="1" id="KW-0472">Membrane</keyword>
<feature type="transmembrane region" description="Helical" evidence="1">
    <location>
        <begin position="113"/>
        <end position="130"/>
    </location>
</feature>
<comment type="caution">
    <text evidence="3">The sequence shown here is derived from an EMBL/GenBank/DDBJ whole genome shotgun (WGS) entry which is preliminary data.</text>
</comment>
<proteinExistence type="predicted"/>
<feature type="transmembrane region" description="Helical" evidence="1">
    <location>
        <begin position="20"/>
        <end position="38"/>
    </location>
</feature>
<evidence type="ECO:0000259" key="2">
    <source>
        <dbReference type="Pfam" id="PF07331"/>
    </source>
</evidence>
<feature type="transmembrane region" description="Helical" evidence="1">
    <location>
        <begin position="88"/>
        <end position="107"/>
    </location>
</feature>
<dbReference type="Pfam" id="PF07331">
    <property type="entry name" value="TctB"/>
    <property type="match status" value="1"/>
</dbReference>
<feature type="transmembrane region" description="Helical" evidence="1">
    <location>
        <begin position="58"/>
        <end position="76"/>
    </location>
</feature>
<dbReference type="AlphaFoldDB" id="A0A6P0C910"/>
<organism evidence="3 4">
    <name type="scientific">Sulfitobacter sediminilitoris</name>
    <dbReference type="NCBI Taxonomy" id="2698830"/>
    <lineage>
        <taxon>Bacteria</taxon>
        <taxon>Pseudomonadati</taxon>
        <taxon>Pseudomonadota</taxon>
        <taxon>Alphaproteobacteria</taxon>
        <taxon>Rhodobacterales</taxon>
        <taxon>Roseobacteraceae</taxon>
        <taxon>Sulfitobacter</taxon>
    </lineage>
</organism>
<protein>
    <submittedName>
        <fullName evidence="3">Tripartite tricarboxylate transporter TctB family protein</fullName>
    </submittedName>
</protein>
<dbReference type="Proteomes" id="UP000468591">
    <property type="component" value="Unassembled WGS sequence"/>
</dbReference>
<keyword evidence="1" id="KW-0812">Transmembrane</keyword>
<accession>A0A6P0C910</accession>
<sequence length="179" mass="20322">MSRVKTLQALFKRYRRPGDVVFAWVFLLISLALLSQIIDQTAYRAGGKLFAQPRFWPAVSLGGMSFFAALHLLSSLMSERIQGRWREAALWVASIEYALWFILYAFVVPYLGYLPATISFAILLILRAGYRSRAIIIGTLVSAICIVLLFKTFLQVKLPGGQLYEALPGELRQFMLTYF</sequence>
<dbReference type="InterPro" id="IPR009936">
    <property type="entry name" value="DUF1468"/>
</dbReference>
<feature type="domain" description="DUF1468" evidence="2">
    <location>
        <begin position="21"/>
        <end position="159"/>
    </location>
</feature>
<name>A0A6P0C910_9RHOB</name>
<feature type="transmembrane region" description="Helical" evidence="1">
    <location>
        <begin position="135"/>
        <end position="154"/>
    </location>
</feature>
<evidence type="ECO:0000256" key="1">
    <source>
        <dbReference type="SAM" id="Phobius"/>
    </source>
</evidence>
<gene>
    <name evidence="3" type="ORF">GV827_00240</name>
</gene>
<evidence type="ECO:0000313" key="4">
    <source>
        <dbReference type="Proteomes" id="UP000468591"/>
    </source>
</evidence>
<keyword evidence="4" id="KW-1185">Reference proteome</keyword>
<reference evidence="3 4" key="1">
    <citation type="submission" date="2020-01" db="EMBL/GenBank/DDBJ databases">
        <title>Sulfitobacter sediminilitoris sp. nov., isolated from a tidal flat.</title>
        <authorList>
            <person name="Park S."/>
            <person name="Yoon J.-H."/>
        </authorList>
    </citation>
    <scope>NUCLEOTIDE SEQUENCE [LARGE SCALE GENOMIC DNA]</scope>
    <source>
        <strain evidence="3 4">JBTF-M27</strain>
    </source>
</reference>
<dbReference type="EMBL" id="JAABNT010000001">
    <property type="protein sequence ID" value="NEK20834.1"/>
    <property type="molecule type" value="Genomic_DNA"/>
</dbReference>
<evidence type="ECO:0000313" key="3">
    <source>
        <dbReference type="EMBL" id="NEK20834.1"/>
    </source>
</evidence>